<gene>
    <name evidence="2" type="ORF">L873DRAFT_1917048</name>
</gene>
<dbReference type="PANTHER" id="PTHR35871">
    <property type="entry name" value="EXPRESSED PROTEIN"/>
    <property type="match status" value="1"/>
</dbReference>
<evidence type="ECO:0000313" key="3">
    <source>
        <dbReference type="Proteomes" id="UP000276215"/>
    </source>
</evidence>
<dbReference type="Proteomes" id="UP000276215">
    <property type="component" value="Unassembled WGS sequence"/>
</dbReference>
<sequence length="639" mass="73292">MDNNESELRKQKKRDAGRKRVEKYRAAHRPIVPVPRATPMTSQERVRNFRIRKRLRKDTLPEIQDPASTVEVALSKSYASKERTRIYRQRIQVRSGYLKRIPCTVSQRRQKTYAKQKQQSLYADVSKYNQGVALDHNSQQNSASDLVLLAQQAELRKEAYRCWPCLVGPVRVMKEEILVQALGRLKRKIKSFQKGSLGVGLGLQLDWNIQVYNFIKLQLKEEKKWKREELNRDPSHPIACKRFRKELALLVAQSGGWGTWVIERILKQEVAYIRYGKLPIPKQGGHVKVASWLTDEGTMLTIREYMSQAGEVTNYWGQTYDEEISRHDDQLPMISITGIQRRIKLALSSRSARAWLLKLGWNWKEVKRGVYHDGHERADVKAYRNDTFLPRMRLYKPRMLEWDETLTIIEKEQVVGVKPIVFITHDECTFNSNDGRKRIWIHNDKAPLRKKGRGQGLHVSDFLTPVGRLGGGDVCEIMKCGGDVWWTGELMLKQLTEKAIPAFEKAFPGCQGLFAFDNAKIHQKYAPDALQVGNLNLTPGGKNLLPMRPGYYRDPSNPNTILPQSMMGRDGRLKGLQIVLQERGLWPSGRKFLTQCSIPGDSPGERKPNPACKHATNANCCARALLSSQPDFQAQKCQL</sequence>
<proteinExistence type="predicted"/>
<accession>A0A3N4K387</accession>
<keyword evidence="3" id="KW-1185">Reference proteome</keyword>
<dbReference type="STRING" id="1336337.A0A3N4K387"/>
<name>A0A3N4K387_9PEZI</name>
<dbReference type="GO" id="GO:0003676">
    <property type="term" value="F:nucleic acid binding"/>
    <property type="evidence" value="ECO:0007669"/>
    <property type="project" value="InterPro"/>
</dbReference>
<dbReference type="AlphaFoldDB" id="A0A3N4K387"/>
<protein>
    <submittedName>
        <fullName evidence="2">Uncharacterized protein</fullName>
    </submittedName>
</protein>
<reference evidence="2 3" key="1">
    <citation type="journal article" date="2018" name="Nat. Ecol. Evol.">
        <title>Pezizomycetes genomes reveal the molecular basis of ectomycorrhizal truffle lifestyle.</title>
        <authorList>
            <person name="Murat C."/>
            <person name="Payen T."/>
            <person name="Noel B."/>
            <person name="Kuo A."/>
            <person name="Morin E."/>
            <person name="Chen J."/>
            <person name="Kohler A."/>
            <person name="Krizsan K."/>
            <person name="Balestrini R."/>
            <person name="Da Silva C."/>
            <person name="Montanini B."/>
            <person name="Hainaut M."/>
            <person name="Levati E."/>
            <person name="Barry K.W."/>
            <person name="Belfiori B."/>
            <person name="Cichocki N."/>
            <person name="Clum A."/>
            <person name="Dockter R.B."/>
            <person name="Fauchery L."/>
            <person name="Guy J."/>
            <person name="Iotti M."/>
            <person name="Le Tacon F."/>
            <person name="Lindquist E.A."/>
            <person name="Lipzen A."/>
            <person name="Malagnac F."/>
            <person name="Mello A."/>
            <person name="Molinier V."/>
            <person name="Miyauchi S."/>
            <person name="Poulain J."/>
            <person name="Riccioni C."/>
            <person name="Rubini A."/>
            <person name="Sitrit Y."/>
            <person name="Splivallo R."/>
            <person name="Traeger S."/>
            <person name="Wang M."/>
            <person name="Zifcakova L."/>
            <person name="Wipf D."/>
            <person name="Zambonelli A."/>
            <person name="Paolocci F."/>
            <person name="Nowrousian M."/>
            <person name="Ottonello S."/>
            <person name="Baldrian P."/>
            <person name="Spatafora J.W."/>
            <person name="Henrissat B."/>
            <person name="Nagy L.G."/>
            <person name="Aury J.M."/>
            <person name="Wincker P."/>
            <person name="Grigoriev I.V."/>
            <person name="Bonfante P."/>
            <person name="Martin F.M."/>
        </authorList>
    </citation>
    <scope>NUCLEOTIDE SEQUENCE [LARGE SCALE GENOMIC DNA]</scope>
    <source>
        <strain evidence="2 3">120613-1</strain>
    </source>
</reference>
<feature type="compositionally biased region" description="Basic residues" evidence="1">
    <location>
        <begin position="10"/>
        <end position="22"/>
    </location>
</feature>
<dbReference type="InterPro" id="IPR036397">
    <property type="entry name" value="RNaseH_sf"/>
</dbReference>
<dbReference type="OrthoDB" id="5400049at2759"/>
<dbReference type="EMBL" id="ML120355">
    <property type="protein sequence ID" value="RPB05037.1"/>
    <property type="molecule type" value="Genomic_DNA"/>
</dbReference>
<dbReference type="Gene3D" id="3.30.420.10">
    <property type="entry name" value="Ribonuclease H-like superfamily/Ribonuclease H"/>
    <property type="match status" value="1"/>
</dbReference>
<evidence type="ECO:0000256" key="1">
    <source>
        <dbReference type="SAM" id="MobiDB-lite"/>
    </source>
</evidence>
<evidence type="ECO:0000313" key="2">
    <source>
        <dbReference type="EMBL" id="RPB05037.1"/>
    </source>
</evidence>
<dbReference type="PANTHER" id="PTHR35871:SF1">
    <property type="entry name" value="CXC1-LIKE CYSTEINE CLUSTER ASSOCIATED WITH KDZ TRANSPOSASES DOMAIN-CONTAINING PROTEIN"/>
    <property type="match status" value="1"/>
</dbReference>
<feature type="region of interest" description="Disordered" evidence="1">
    <location>
        <begin position="1"/>
        <end position="22"/>
    </location>
</feature>
<organism evidence="2 3">
    <name type="scientific">Choiromyces venosus 120613-1</name>
    <dbReference type="NCBI Taxonomy" id="1336337"/>
    <lineage>
        <taxon>Eukaryota</taxon>
        <taxon>Fungi</taxon>
        <taxon>Dikarya</taxon>
        <taxon>Ascomycota</taxon>
        <taxon>Pezizomycotina</taxon>
        <taxon>Pezizomycetes</taxon>
        <taxon>Pezizales</taxon>
        <taxon>Tuberaceae</taxon>
        <taxon>Choiromyces</taxon>
    </lineage>
</organism>